<reference evidence="2 3" key="1">
    <citation type="submission" date="2020-08" db="EMBL/GenBank/DDBJ databases">
        <title>The Agave Microbiome: Exploring the role of microbial communities in plant adaptations to desert environments.</title>
        <authorList>
            <person name="Partida-Martinez L.P."/>
        </authorList>
    </citation>
    <scope>NUCLEOTIDE SEQUENCE [LARGE SCALE GENOMIC DNA]</scope>
    <source>
        <strain evidence="2 3">AS3.13</strain>
    </source>
</reference>
<evidence type="ECO:0000256" key="1">
    <source>
        <dbReference type="SAM" id="MobiDB-lite"/>
    </source>
</evidence>
<name>A0A7X0J9V4_9SPHN</name>
<organism evidence="2 3">
    <name type="scientific">Sphingomonas endophytica</name>
    <dbReference type="NCBI Taxonomy" id="869719"/>
    <lineage>
        <taxon>Bacteria</taxon>
        <taxon>Pseudomonadati</taxon>
        <taxon>Pseudomonadota</taxon>
        <taxon>Alphaproteobacteria</taxon>
        <taxon>Sphingomonadales</taxon>
        <taxon>Sphingomonadaceae</taxon>
        <taxon>Sphingomonas</taxon>
    </lineage>
</organism>
<evidence type="ECO:0000313" key="3">
    <source>
        <dbReference type="Proteomes" id="UP000522313"/>
    </source>
</evidence>
<gene>
    <name evidence="2" type="ORF">F4693_000665</name>
</gene>
<dbReference type="AlphaFoldDB" id="A0A7X0J9V4"/>
<comment type="caution">
    <text evidence="2">The sequence shown here is derived from an EMBL/GenBank/DDBJ whole genome shotgun (WGS) entry which is preliminary data.</text>
</comment>
<protein>
    <submittedName>
        <fullName evidence="2">Uncharacterized protein</fullName>
    </submittedName>
</protein>
<accession>A0A7X0J9V4</accession>
<sequence>MTEQDKTAERGQNDAGKDGEDRDILGKRQEDLTSQDLKGDARDSKGE</sequence>
<proteinExistence type="predicted"/>
<dbReference type="RefSeq" id="WP_184504128.1">
    <property type="nucleotide sequence ID" value="NZ_JACHBT010000003.1"/>
</dbReference>
<dbReference type="EMBL" id="JACHBT010000003">
    <property type="protein sequence ID" value="MBB6503710.1"/>
    <property type="molecule type" value="Genomic_DNA"/>
</dbReference>
<evidence type="ECO:0000313" key="2">
    <source>
        <dbReference type="EMBL" id="MBB6503710.1"/>
    </source>
</evidence>
<reference evidence="2 3" key="2">
    <citation type="submission" date="2020-08" db="EMBL/GenBank/DDBJ databases">
        <authorList>
            <person name="Partida-Martinez L."/>
            <person name="Huntemann M."/>
            <person name="Clum A."/>
            <person name="Wang J."/>
            <person name="Palaniappan K."/>
            <person name="Ritter S."/>
            <person name="Chen I.-M."/>
            <person name="Stamatis D."/>
            <person name="Reddy T."/>
            <person name="O'Malley R."/>
            <person name="Daum C."/>
            <person name="Shapiro N."/>
            <person name="Ivanova N."/>
            <person name="Kyrpides N."/>
            <person name="Woyke T."/>
        </authorList>
    </citation>
    <scope>NUCLEOTIDE SEQUENCE [LARGE SCALE GENOMIC DNA]</scope>
    <source>
        <strain evidence="2 3">AS3.13</strain>
    </source>
</reference>
<dbReference type="Proteomes" id="UP000522313">
    <property type="component" value="Unassembled WGS sequence"/>
</dbReference>
<feature type="region of interest" description="Disordered" evidence="1">
    <location>
        <begin position="1"/>
        <end position="47"/>
    </location>
</feature>